<dbReference type="Gene3D" id="3.30.1490.20">
    <property type="entry name" value="ATP-grasp fold, A domain"/>
    <property type="match status" value="1"/>
</dbReference>
<dbReference type="InterPro" id="IPR013815">
    <property type="entry name" value="ATP_grasp_subdomain_1"/>
</dbReference>
<dbReference type="SUPFAM" id="SSF52210">
    <property type="entry name" value="Succinyl-CoA synthetase domains"/>
    <property type="match status" value="2"/>
</dbReference>
<dbReference type="Gene3D" id="3.30.470.20">
    <property type="entry name" value="ATP-grasp fold, B domain"/>
    <property type="match status" value="1"/>
</dbReference>
<evidence type="ECO:0000256" key="1">
    <source>
        <dbReference type="ARBA" id="ARBA00022598"/>
    </source>
</evidence>
<protein>
    <submittedName>
        <fullName evidence="5">CoA-binding protein</fullName>
    </submittedName>
</protein>
<dbReference type="SUPFAM" id="SSF56059">
    <property type="entry name" value="Glutathione synthetase ATP-binding domain-like"/>
    <property type="match status" value="1"/>
</dbReference>
<dbReference type="InterPro" id="IPR003781">
    <property type="entry name" value="CoA-bd"/>
</dbReference>
<name>A0ABX5SW38_9MICO</name>
<accession>A0ABX5SW38</accession>
<organism evidence="5 6">
    <name type="scientific">Microbacterium wangchenii</name>
    <dbReference type="NCBI Taxonomy" id="2541726"/>
    <lineage>
        <taxon>Bacteria</taxon>
        <taxon>Bacillati</taxon>
        <taxon>Actinomycetota</taxon>
        <taxon>Actinomycetes</taxon>
        <taxon>Micrococcales</taxon>
        <taxon>Microbacteriaceae</taxon>
        <taxon>Microbacterium</taxon>
    </lineage>
</organism>
<dbReference type="SUPFAM" id="SSF51735">
    <property type="entry name" value="NAD(P)-binding Rossmann-fold domains"/>
    <property type="match status" value="1"/>
</dbReference>
<dbReference type="InterPro" id="IPR016102">
    <property type="entry name" value="Succinyl-CoA_synth-like"/>
</dbReference>
<gene>
    <name evidence="5" type="ORF">E4K62_18050</name>
</gene>
<evidence type="ECO:0000259" key="4">
    <source>
        <dbReference type="SMART" id="SM00881"/>
    </source>
</evidence>
<keyword evidence="6" id="KW-1185">Reference proteome</keyword>
<dbReference type="Gene3D" id="3.40.50.261">
    <property type="entry name" value="Succinyl-CoA synthetase domains"/>
    <property type="match status" value="2"/>
</dbReference>
<evidence type="ECO:0000313" key="6">
    <source>
        <dbReference type="Proteomes" id="UP000295748"/>
    </source>
</evidence>
<keyword evidence="2" id="KW-0547">Nucleotide-binding</keyword>
<reference evidence="5 6" key="1">
    <citation type="submission" date="2019-03" db="EMBL/GenBank/DDBJ databases">
        <authorList>
            <person name="Dong K."/>
        </authorList>
    </citation>
    <scope>NUCLEOTIDE SEQUENCE [LARGE SCALE GENOMIC DNA]</scope>
    <source>
        <strain evidence="6">dk512</strain>
    </source>
</reference>
<dbReference type="PANTHER" id="PTHR43334:SF1">
    <property type="entry name" value="3-HYDROXYPROPIONATE--COA LIGASE [ADP-FORMING]"/>
    <property type="match status" value="1"/>
</dbReference>
<sequence length="696" mass="71522">MTMKTLHDALFHPASIAIVGASDNPAKTTARPLAFLREAGWAGSVYPVNPTRSTVRGEKAYPSVTALPEVPDHVYVLAASDLVAGIVRECAETGVPVVTVMADGFVESDPQGGERIAALRAAIAGTRTRILGPSSLGVAEVRSGLALTANAAFAERDLPVGGVFVASQSGSVIGALLSRSREMGIGLAALVSTGGELDLSLGEICEGSLDDPQVTSYALFLENLNASEDLRRFARGAAERGKPIVAYKLGRTAAGAELSVSHTGAMAGDDAVASAFFADLGIARVANFEALLEAQLLVASAPLEDRPHRAPRVAVVSTTGGGGAMMVDCLGAAGAAPTAPSEETVARLEAQGVRVGHGTLIDLTLAGTRYEVMKAALDVLCTAPEFDVVLAVPGSSARFSPEHAVKPIAESAGYAKPVAAFVMPDAPDALKLLRKSGIAAFRTPEAAADAIVSAFSRRRPRDLHVTASRWEGATRVMDEAESAALLAGAGLTFAPFAELAVGSLPEHLPVEGPVAVKVLSADLPHKSDVGGVRLGVQDGAGLHAAAAAIVASVAEKAPGVPVERVLVQQMVTGVGEVLIGYRDDPAVGPIVLLAAGGVLAELYQDRTLRLAPVQLDVAREMVQEITALRALSGYRSLPEGDLEGLAEAVVAVSRLGIVSDGAVQEAEANPVMVMTKGNGVVAVDALVRVAQERQRS</sequence>
<dbReference type="PANTHER" id="PTHR43334">
    <property type="entry name" value="ACETATE--COA LIGASE [ADP-FORMING]"/>
    <property type="match status" value="1"/>
</dbReference>
<dbReference type="InterPro" id="IPR032875">
    <property type="entry name" value="Succ_CoA_lig_flav_dom"/>
</dbReference>
<dbReference type="Pfam" id="PF13549">
    <property type="entry name" value="ATP-grasp_5"/>
    <property type="match status" value="1"/>
</dbReference>
<proteinExistence type="predicted"/>
<evidence type="ECO:0000313" key="5">
    <source>
        <dbReference type="EMBL" id="QBR90416.1"/>
    </source>
</evidence>
<keyword evidence="3" id="KW-0067">ATP-binding</keyword>
<dbReference type="InterPro" id="IPR051538">
    <property type="entry name" value="Acyl-CoA_Synth/Transferase"/>
</dbReference>
<keyword evidence="1" id="KW-0436">Ligase</keyword>
<evidence type="ECO:0000256" key="2">
    <source>
        <dbReference type="ARBA" id="ARBA00022741"/>
    </source>
</evidence>
<dbReference type="SMART" id="SM00881">
    <property type="entry name" value="CoA_binding"/>
    <property type="match status" value="1"/>
</dbReference>
<dbReference type="Proteomes" id="UP000295748">
    <property type="component" value="Chromosome"/>
</dbReference>
<dbReference type="Pfam" id="PF13380">
    <property type="entry name" value="CoA_binding_2"/>
    <property type="match status" value="1"/>
</dbReference>
<evidence type="ECO:0000256" key="3">
    <source>
        <dbReference type="ARBA" id="ARBA00022840"/>
    </source>
</evidence>
<feature type="domain" description="CoA-binding" evidence="4">
    <location>
        <begin position="10"/>
        <end position="105"/>
    </location>
</feature>
<dbReference type="Gene3D" id="3.40.50.720">
    <property type="entry name" value="NAD(P)-binding Rossmann-like Domain"/>
    <property type="match status" value="1"/>
</dbReference>
<dbReference type="EMBL" id="CP038266">
    <property type="protein sequence ID" value="QBR90416.1"/>
    <property type="molecule type" value="Genomic_DNA"/>
</dbReference>
<dbReference type="InterPro" id="IPR036291">
    <property type="entry name" value="NAD(P)-bd_dom_sf"/>
</dbReference>
<dbReference type="Pfam" id="PF13607">
    <property type="entry name" value="Succ_CoA_lig"/>
    <property type="match status" value="1"/>
</dbReference>